<gene>
    <name evidence="1" type="ORF">CDAR_125261</name>
</gene>
<dbReference type="EMBL" id="BPLQ01007093">
    <property type="protein sequence ID" value="GIY27870.1"/>
    <property type="molecule type" value="Genomic_DNA"/>
</dbReference>
<name>A0AAV4S1I2_9ARAC</name>
<comment type="caution">
    <text evidence="1">The sequence shown here is derived from an EMBL/GenBank/DDBJ whole genome shotgun (WGS) entry which is preliminary data.</text>
</comment>
<keyword evidence="2" id="KW-1185">Reference proteome</keyword>
<reference evidence="1 2" key="1">
    <citation type="submission" date="2021-06" db="EMBL/GenBank/DDBJ databases">
        <title>Caerostris darwini draft genome.</title>
        <authorList>
            <person name="Kono N."/>
            <person name="Arakawa K."/>
        </authorList>
    </citation>
    <scope>NUCLEOTIDE SEQUENCE [LARGE SCALE GENOMIC DNA]</scope>
</reference>
<dbReference type="Proteomes" id="UP001054837">
    <property type="component" value="Unassembled WGS sequence"/>
</dbReference>
<sequence>MTLMRIQYGRIREQGVEEWEHEVAMSQENALFNTSNYPITDELAGTAEEAKRDCDSSHVTWKSDLDIMSLKGKIQWRFDLVIGSTPGYFRQIPHLRTPTSHRRCAPYFVWEKQAHYLRCLPI</sequence>
<accession>A0AAV4S1I2</accession>
<organism evidence="1 2">
    <name type="scientific">Caerostris darwini</name>
    <dbReference type="NCBI Taxonomy" id="1538125"/>
    <lineage>
        <taxon>Eukaryota</taxon>
        <taxon>Metazoa</taxon>
        <taxon>Ecdysozoa</taxon>
        <taxon>Arthropoda</taxon>
        <taxon>Chelicerata</taxon>
        <taxon>Arachnida</taxon>
        <taxon>Araneae</taxon>
        <taxon>Araneomorphae</taxon>
        <taxon>Entelegynae</taxon>
        <taxon>Araneoidea</taxon>
        <taxon>Araneidae</taxon>
        <taxon>Caerostris</taxon>
    </lineage>
</organism>
<proteinExistence type="predicted"/>
<evidence type="ECO:0000313" key="1">
    <source>
        <dbReference type="EMBL" id="GIY27870.1"/>
    </source>
</evidence>
<protein>
    <submittedName>
        <fullName evidence="1">Uncharacterized protein</fullName>
    </submittedName>
</protein>
<evidence type="ECO:0000313" key="2">
    <source>
        <dbReference type="Proteomes" id="UP001054837"/>
    </source>
</evidence>
<dbReference type="AlphaFoldDB" id="A0AAV4S1I2"/>